<protein>
    <recommendedName>
        <fullName evidence="2">Zinc finger/thioredoxin putative domain-containing protein</fullName>
    </recommendedName>
</protein>
<comment type="caution">
    <text evidence="3">The sequence shown here is derived from an EMBL/GenBank/DDBJ whole genome shotgun (WGS) entry which is preliminary data.</text>
</comment>
<evidence type="ECO:0000313" key="4">
    <source>
        <dbReference type="Proteomes" id="UP000652430"/>
    </source>
</evidence>
<sequence>MILECTECHTRYLVPDTAIGPDGRTVRCASCKHSWFQEGVAAETADTRSEAPVAVEAPRVETPVADTSPPAEQPLPVEPAAPSYDAFDHAPPFRARRNPAKRATVAALAAGVVMLAAFGGIVYSGAPGLARDLFQPNAGTPLKIVSKPIDQHVFNGNEIFAVSGTVLNPTDSPQPVPDIRADLRDSQRRIVFSWMIRPEANTLAPRGKLEFNSAKLDVPVNAKELVLSFSGETAR</sequence>
<feature type="transmembrane region" description="Helical" evidence="1">
    <location>
        <begin position="103"/>
        <end position="126"/>
    </location>
</feature>
<organism evidence="3 4">
    <name type="scientific">Sphingomonas glacialis</name>
    <dbReference type="NCBI Taxonomy" id="658225"/>
    <lineage>
        <taxon>Bacteria</taxon>
        <taxon>Pseudomonadati</taxon>
        <taxon>Pseudomonadota</taxon>
        <taxon>Alphaproteobacteria</taxon>
        <taxon>Sphingomonadales</taxon>
        <taxon>Sphingomonadaceae</taxon>
        <taxon>Sphingomonas</taxon>
    </lineage>
</organism>
<dbReference type="InterPro" id="IPR011723">
    <property type="entry name" value="Znf/thioredoxin_put"/>
</dbReference>
<evidence type="ECO:0000256" key="1">
    <source>
        <dbReference type="SAM" id="Phobius"/>
    </source>
</evidence>
<dbReference type="NCBIfam" id="TIGR02098">
    <property type="entry name" value="MJ0042_CXXC"/>
    <property type="match status" value="1"/>
</dbReference>
<dbReference type="EMBL" id="BNAQ01000003">
    <property type="protein sequence ID" value="GHH18727.1"/>
    <property type="molecule type" value="Genomic_DNA"/>
</dbReference>
<evidence type="ECO:0000313" key="3">
    <source>
        <dbReference type="EMBL" id="GHH18727.1"/>
    </source>
</evidence>
<accession>A0ABQ3LL52</accession>
<keyword evidence="4" id="KW-1185">Reference proteome</keyword>
<proteinExistence type="predicted"/>
<dbReference type="RefSeq" id="WP_189676532.1">
    <property type="nucleotide sequence ID" value="NZ_BNAQ01000003.1"/>
</dbReference>
<dbReference type="Proteomes" id="UP000652430">
    <property type="component" value="Unassembled WGS sequence"/>
</dbReference>
<keyword evidence="1" id="KW-0812">Transmembrane</keyword>
<evidence type="ECO:0000259" key="2">
    <source>
        <dbReference type="Pfam" id="PF13717"/>
    </source>
</evidence>
<name>A0ABQ3LL52_9SPHN</name>
<dbReference type="Pfam" id="PF13717">
    <property type="entry name" value="Zn_ribbon_4"/>
    <property type="match status" value="1"/>
</dbReference>
<gene>
    <name evidence="3" type="ORF">GCM10008023_25000</name>
</gene>
<keyword evidence="1" id="KW-1133">Transmembrane helix</keyword>
<reference evidence="4" key="1">
    <citation type="journal article" date="2019" name="Int. J. Syst. Evol. Microbiol.">
        <title>The Global Catalogue of Microorganisms (GCM) 10K type strain sequencing project: providing services to taxonomists for standard genome sequencing and annotation.</title>
        <authorList>
            <consortium name="The Broad Institute Genomics Platform"/>
            <consortium name="The Broad Institute Genome Sequencing Center for Infectious Disease"/>
            <person name="Wu L."/>
            <person name="Ma J."/>
        </authorList>
    </citation>
    <scope>NUCLEOTIDE SEQUENCE [LARGE SCALE GENOMIC DNA]</scope>
    <source>
        <strain evidence="4">CGMCC 1.8957</strain>
    </source>
</reference>
<feature type="domain" description="Zinc finger/thioredoxin putative" evidence="2">
    <location>
        <begin position="1"/>
        <end position="36"/>
    </location>
</feature>
<keyword evidence="1" id="KW-0472">Membrane</keyword>